<dbReference type="EMBL" id="ACLF03000016">
    <property type="protein sequence ID" value="EFQ81791.1"/>
    <property type="molecule type" value="Genomic_DNA"/>
</dbReference>
<comment type="caution">
    <text evidence="2">The sequence shown here is derived from an EMBL/GenBank/DDBJ whole genome shotgun (WGS) entry which is preliminary data.</text>
</comment>
<feature type="chain" id="PRO_5003164317" evidence="1">
    <location>
        <begin position="23"/>
        <end position="878"/>
    </location>
</feature>
<dbReference type="Pfam" id="PF08310">
    <property type="entry name" value="LGFP"/>
    <property type="match status" value="4"/>
</dbReference>
<proteinExistence type="predicted"/>
<accession>E2SG34</accession>
<dbReference type="InterPro" id="IPR013207">
    <property type="entry name" value="LGFP"/>
</dbReference>
<dbReference type="eggNOG" id="COG5479">
    <property type="taxonomic scope" value="Bacteria"/>
</dbReference>
<keyword evidence="1" id="KW-0732">Signal</keyword>
<name>E2SG34_9ACTN</name>
<organism evidence="2 3">
    <name type="scientific">Aeromicrobium marinum DSM 15272</name>
    <dbReference type="NCBI Taxonomy" id="585531"/>
    <lineage>
        <taxon>Bacteria</taxon>
        <taxon>Bacillati</taxon>
        <taxon>Actinomycetota</taxon>
        <taxon>Actinomycetes</taxon>
        <taxon>Propionibacteriales</taxon>
        <taxon>Nocardioidaceae</taxon>
        <taxon>Aeromicrobium</taxon>
    </lineage>
</organism>
<reference evidence="2" key="1">
    <citation type="submission" date="2010-08" db="EMBL/GenBank/DDBJ databases">
        <authorList>
            <person name="Muzny D."/>
            <person name="Qin X."/>
            <person name="Buhay C."/>
            <person name="Dugan-Rocha S."/>
            <person name="Ding Y."/>
            <person name="Chen G."/>
            <person name="Hawes A."/>
            <person name="Holder M."/>
            <person name="Jhangiani S."/>
            <person name="Johnson A."/>
            <person name="Khan Z."/>
            <person name="Li Z."/>
            <person name="Liu W."/>
            <person name="Liu X."/>
            <person name="Perez L."/>
            <person name="Shen H."/>
            <person name="Wang Q."/>
            <person name="Watt J."/>
            <person name="Xi L."/>
            <person name="Xin Y."/>
            <person name="Zhou J."/>
            <person name="Deng J."/>
            <person name="Jiang H."/>
            <person name="Liu Y."/>
            <person name="Qu J."/>
            <person name="Song X.-Z."/>
            <person name="Zhang L."/>
            <person name="Villasana D."/>
            <person name="Johnson A."/>
            <person name="Liu J."/>
            <person name="Liyanage D."/>
            <person name="Lorensuhewa L."/>
            <person name="Robinson T."/>
            <person name="Song A."/>
            <person name="Song B.-B."/>
            <person name="Dinh H."/>
            <person name="Thornton R."/>
            <person name="Coyle M."/>
            <person name="Francisco L."/>
            <person name="Jackson L."/>
            <person name="Javaid M."/>
            <person name="Korchina V."/>
            <person name="Kovar C."/>
            <person name="Mata R."/>
            <person name="Mathew T."/>
            <person name="Ngo R."/>
            <person name="Nguyen L."/>
            <person name="Nguyen N."/>
            <person name="Okwuonu G."/>
            <person name="Ongeri F."/>
            <person name="Pham C."/>
            <person name="Simmons D."/>
            <person name="Wilczek-Boney K."/>
            <person name="Hale W."/>
            <person name="Jakkamsetti A."/>
            <person name="Pham P."/>
            <person name="Ruth R."/>
            <person name="San Lucas F."/>
            <person name="Warren J."/>
            <person name="Zhang J."/>
            <person name="Zhao Z."/>
            <person name="Zhou C."/>
            <person name="Zhu D."/>
            <person name="Lee S."/>
            <person name="Bess C."/>
            <person name="Blankenburg K."/>
            <person name="Forbes L."/>
            <person name="Fu Q."/>
            <person name="Gubbala S."/>
            <person name="Hirani K."/>
            <person name="Jayaseelan J.C."/>
            <person name="Lara F."/>
            <person name="Munidasa M."/>
            <person name="Palculict T."/>
            <person name="Patil S."/>
            <person name="Pu L.-L."/>
            <person name="Saada N."/>
            <person name="Tang L."/>
            <person name="Weissenberger G."/>
            <person name="Zhu Y."/>
            <person name="Hemphill L."/>
            <person name="Shang Y."/>
            <person name="Youmans B."/>
            <person name="Ayvaz T."/>
            <person name="Ross M."/>
            <person name="Santibanez J."/>
            <person name="Aqrawi P."/>
            <person name="Gross S."/>
            <person name="Joshi V."/>
            <person name="Fowler G."/>
            <person name="Nazareth L."/>
            <person name="Reid J."/>
            <person name="Worley K."/>
            <person name="Petrosino J."/>
            <person name="Highlander S."/>
            <person name="Gibbs R."/>
        </authorList>
    </citation>
    <scope>NUCLEOTIDE SEQUENCE [LARGE SCALE GENOMIC DNA]</scope>
    <source>
        <strain evidence="2">DSM 15272</strain>
    </source>
</reference>
<dbReference type="AlphaFoldDB" id="E2SG34"/>
<dbReference type="HOGENOM" id="CLU_330580_0_0_11"/>
<dbReference type="Proteomes" id="UP000003111">
    <property type="component" value="Unassembled WGS sequence"/>
</dbReference>
<evidence type="ECO:0000313" key="2">
    <source>
        <dbReference type="EMBL" id="EFQ81791.1"/>
    </source>
</evidence>
<sequence>MAAATAVATMSPAVLVTSPASAAPVVGFQPGNIISDQVFFNSSTMSAAAVQSFLDGKVSRCVTGYTCLKAYAQATTQRPADAYCNGYAASARETAAQIIVKSAQSCGINPQVLLVMLQKEQGLVTATSPTQVRYDKAMGFACPDTAACNSAYFGLQNQIYSAALQFRRYERSGLYTAYAPGRTVTVRYHPNASCGGAPVFIENRATSNLYTYTPYQPNAAALAAGRGTGDACSAYGNRNFYTFFSEWFGSPSGIAVTGSLRDYWVANGGASGVVGVPTSPMTGTADGWFQRFTGADLFLRAGRTVAPVRGSIRTEYRGVGEIASGLGWPVGPEYSIVGGAYQDFEFGRIFAKSGIGTAAVAPPMVVPHEQLGNVGGVLGWPKGRAVPVGEGSRQEFDGGTIYARDDESVHVLTADLADLYRAQGGPAGLLGWPGSGVTPDRVGTHVVFDGGWIQKAGPSTWLVKGLIGAYYVSSGGIDGELGAVRGPEVWHPTGGWSQEFENGTVYASEAGTFAVTDARTAMSAAGGVAATGFPVEEVRRTGSSWSQRFGTVTFTGSSSGEVAGVRGAIRRHYDALGGASSFLGRATSGERPVGPGFVQDFEGGQIWCGTSALVAMDSRTAQHYARVGGPTGRLGWPVSSPTAEPGGARQEFQGGTVFTSSTPGGAVGHVWGGLRTVYVGLGGPRAVGFPTGDEQLVAGAWKQNFERGAAYLPLDGSPGSLVSGRIWEAYVAAGAEGDPRIGVPIAPSTTTASGATKQVFRSATFFTTPTGTHVVRGYLRTMFSQFGGEAGRLGLPLESERSVGVGHVQRFEGARLYVSPFGAAAVWGAIGAEHERRGGVQGSLGWPVGPEVAGPGRWSQKFQHGTLVLLADGRYLVE</sequence>
<protein>
    <submittedName>
        <fullName evidence="2">LGFP repeat protein</fullName>
    </submittedName>
</protein>
<dbReference type="STRING" id="585531.HMPREF0063_12993"/>
<evidence type="ECO:0000256" key="1">
    <source>
        <dbReference type="SAM" id="SignalP"/>
    </source>
</evidence>
<feature type="signal peptide" evidence="1">
    <location>
        <begin position="1"/>
        <end position="22"/>
    </location>
</feature>
<evidence type="ECO:0000313" key="3">
    <source>
        <dbReference type="Proteomes" id="UP000003111"/>
    </source>
</evidence>
<gene>
    <name evidence="2" type="ORF">HMPREF0063_12993</name>
</gene>
<keyword evidence="3" id="KW-1185">Reference proteome</keyword>